<accession>A0ABQ5IK80</accession>
<protein>
    <submittedName>
        <fullName evidence="1">Uncharacterized protein</fullName>
    </submittedName>
</protein>
<reference evidence="1" key="2">
    <citation type="submission" date="2022-01" db="EMBL/GenBank/DDBJ databases">
        <authorList>
            <person name="Yamashiro T."/>
            <person name="Shiraishi A."/>
            <person name="Satake H."/>
            <person name="Nakayama K."/>
        </authorList>
    </citation>
    <scope>NUCLEOTIDE SEQUENCE</scope>
</reference>
<comment type="caution">
    <text evidence="1">The sequence shown here is derived from an EMBL/GenBank/DDBJ whole genome shotgun (WGS) entry which is preliminary data.</text>
</comment>
<sequence length="265" mass="30904">MLASSHYQNVSKQTTWFDNVVKIRTTLDARTEELLNEIMEDRQFYEPNKTFAVQQSSIDKQCLEIAKKELVLENDRLLQQIMSQDVLLTVINSMSLYGESVNMERKRNESCDKCFNLDAELLKSQNAHNDLLKKFFENNDLKAQLQDKDTTICKLKDIIKSMREKSKEENVNYDYGEIENKNVEQENRKEMVDIAAQTPSAYTIVLVMFKLDLEPLAPRLLQNREAHIDYLKYTQEQANILRGIVKQAKAKQPLDKELDFSCKHA</sequence>
<name>A0ABQ5IK80_9ASTR</name>
<dbReference type="EMBL" id="BQNB010020881">
    <property type="protein sequence ID" value="GJU00611.1"/>
    <property type="molecule type" value="Genomic_DNA"/>
</dbReference>
<evidence type="ECO:0000313" key="2">
    <source>
        <dbReference type="Proteomes" id="UP001151760"/>
    </source>
</evidence>
<proteinExistence type="predicted"/>
<gene>
    <name evidence="1" type="ORF">Tco_1110949</name>
</gene>
<dbReference type="Proteomes" id="UP001151760">
    <property type="component" value="Unassembled WGS sequence"/>
</dbReference>
<evidence type="ECO:0000313" key="1">
    <source>
        <dbReference type="EMBL" id="GJU00611.1"/>
    </source>
</evidence>
<keyword evidence="2" id="KW-1185">Reference proteome</keyword>
<reference evidence="1" key="1">
    <citation type="journal article" date="2022" name="Int. J. Mol. Sci.">
        <title>Draft Genome of Tanacetum Coccineum: Genomic Comparison of Closely Related Tanacetum-Family Plants.</title>
        <authorList>
            <person name="Yamashiro T."/>
            <person name="Shiraishi A."/>
            <person name="Nakayama K."/>
            <person name="Satake H."/>
        </authorList>
    </citation>
    <scope>NUCLEOTIDE SEQUENCE</scope>
</reference>
<organism evidence="1 2">
    <name type="scientific">Tanacetum coccineum</name>
    <dbReference type="NCBI Taxonomy" id="301880"/>
    <lineage>
        <taxon>Eukaryota</taxon>
        <taxon>Viridiplantae</taxon>
        <taxon>Streptophyta</taxon>
        <taxon>Embryophyta</taxon>
        <taxon>Tracheophyta</taxon>
        <taxon>Spermatophyta</taxon>
        <taxon>Magnoliopsida</taxon>
        <taxon>eudicotyledons</taxon>
        <taxon>Gunneridae</taxon>
        <taxon>Pentapetalae</taxon>
        <taxon>asterids</taxon>
        <taxon>campanulids</taxon>
        <taxon>Asterales</taxon>
        <taxon>Asteraceae</taxon>
        <taxon>Asteroideae</taxon>
        <taxon>Anthemideae</taxon>
        <taxon>Anthemidinae</taxon>
        <taxon>Tanacetum</taxon>
    </lineage>
</organism>